<dbReference type="PROSITE" id="PS51257">
    <property type="entry name" value="PROKAR_LIPOPROTEIN"/>
    <property type="match status" value="1"/>
</dbReference>
<sequence>MRIIPLLAVLILTGCTTQPCNEIAQAEKSEAQPEAAHALPPTQQKTPSDKGYLSELGEFIVLNNNNDKVAENELRYIEKLRQNTP</sequence>
<dbReference type="EMBL" id="UOFG01000126">
    <property type="protein sequence ID" value="VAW60532.1"/>
    <property type="molecule type" value="Genomic_DNA"/>
</dbReference>
<feature type="region of interest" description="Disordered" evidence="1">
    <location>
        <begin position="25"/>
        <end position="50"/>
    </location>
</feature>
<protein>
    <submittedName>
        <fullName evidence="2">Uncharacterized protein</fullName>
    </submittedName>
</protein>
<gene>
    <name evidence="2" type="ORF">MNBD_GAMMA11-479</name>
</gene>
<evidence type="ECO:0000256" key="1">
    <source>
        <dbReference type="SAM" id="MobiDB-lite"/>
    </source>
</evidence>
<proteinExistence type="predicted"/>
<accession>A0A3B0XAM8</accession>
<organism evidence="2">
    <name type="scientific">hydrothermal vent metagenome</name>
    <dbReference type="NCBI Taxonomy" id="652676"/>
    <lineage>
        <taxon>unclassified sequences</taxon>
        <taxon>metagenomes</taxon>
        <taxon>ecological metagenomes</taxon>
    </lineage>
</organism>
<dbReference type="AlphaFoldDB" id="A0A3B0XAM8"/>
<name>A0A3B0XAM8_9ZZZZ</name>
<evidence type="ECO:0000313" key="2">
    <source>
        <dbReference type="EMBL" id="VAW60532.1"/>
    </source>
</evidence>
<reference evidence="2" key="1">
    <citation type="submission" date="2018-06" db="EMBL/GenBank/DDBJ databases">
        <authorList>
            <person name="Zhirakovskaya E."/>
        </authorList>
    </citation>
    <scope>NUCLEOTIDE SEQUENCE</scope>
</reference>